<dbReference type="Pfam" id="PF07690">
    <property type="entry name" value="MFS_1"/>
    <property type="match status" value="1"/>
</dbReference>
<reference evidence="10" key="1">
    <citation type="journal article" date="2017" name="Genome Biol.">
        <title>Comparative genomics reveals high biological diversity and specific adaptations in the industrially and medically important fungal genus Aspergillus.</title>
        <authorList>
            <person name="de Vries R.P."/>
            <person name="Riley R."/>
            <person name="Wiebenga A."/>
            <person name="Aguilar-Osorio G."/>
            <person name="Amillis S."/>
            <person name="Uchima C.A."/>
            <person name="Anderluh G."/>
            <person name="Asadollahi M."/>
            <person name="Askin M."/>
            <person name="Barry K."/>
            <person name="Battaglia E."/>
            <person name="Bayram O."/>
            <person name="Benocci T."/>
            <person name="Braus-Stromeyer S.A."/>
            <person name="Caldana C."/>
            <person name="Canovas D."/>
            <person name="Cerqueira G.C."/>
            <person name="Chen F."/>
            <person name="Chen W."/>
            <person name="Choi C."/>
            <person name="Clum A."/>
            <person name="Dos Santos R.A."/>
            <person name="Damasio A.R."/>
            <person name="Diallinas G."/>
            <person name="Emri T."/>
            <person name="Fekete E."/>
            <person name="Flipphi M."/>
            <person name="Freyberg S."/>
            <person name="Gallo A."/>
            <person name="Gournas C."/>
            <person name="Habgood R."/>
            <person name="Hainaut M."/>
            <person name="Harispe M.L."/>
            <person name="Henrissat B."/>
            <person name="Hilden K.S."/>
            <person name="Hope R."/>
            <person name="Hossain A."/>
            <person name="Karabika E."/>
            <person name="Karaffa L."/>
            <person name="Karanyi Z."/>
            <person name="Krasevec N."/>
            <person name="Kuo A."/>
            <person name="Kusch H."/>
            <person name="LaButti K."/>
            <person name="Lagendijk E.L."/>
            <person name="Lapidus A."/>
            <person name="Levasseur A."/>
            <person name="Lindquist E."/>
            <person name="Lipzen A."/>
            <person name="Logrieco A.F."/>
            <person name="MacCabe A."/>
            <person name="Maekelae M.R."/>
            <person name="Malavazi I."/>
            <person name="Melin P."/>
            <person name="Meyer V."/>
            <person name="Mielnichuk N."/>
            <person name="Miskei M."/>
            <person name="Molnar A.P."/>
            <person name="Mule G."/>
            <person name="Ngan C.Y."/>
            <person name="Orejas M."/>
            <person name="Orosz E."/>
            <person name="Ouedraogo J.P."/>
            <person name="Overkamp K.M."/>
            <person name="Park H.-S."/>
            <person name="Perrone G."/>
            <person name="Piumi F."/>
            <person name="Punt P.J."/>
            <person name="Ram A.F."/>
            <person name="Ramon A."/>
            <person name="Rauscher S."/>
            <person name="Record E."/>
            <person name="Riano-Pachon D.M."/>
            <person name="Robert V."/>
            <person name="Roehrig J."/>
            <person name="Ruller R."/>
            <person name="Salamov A."/>
            <person name="Salih N.S."/>
            <person name="Samson R.A."/>
            <person name="Sandor E."/>
            <person name="Sanguinetti M."/>
            <person name="Schuetze T."/>
            <person name="Sepcic K."/>
            <person name="Shelest E."/>
            <person name="Sherlock G."/>
            <person name="Sophianopoulou V."/>
            <person name="Squina F.M."/>
            <person name="Sun H."/>
            <person name="Susca A."/>
            <person name="Todd R.B."/>
            <person name="Tsang A."/>
            <person name="Unkles S.E."/>
            <person name="van de Wiele N."/>
            <person name="van Rossen-Uffink D."/>
            <person name="Oliveira J.V."/>
            <person name="Vesth T.C."/>
            <person name="Visser J."/>
            <person name="Yu J.-H."/>
            <person name="Zhou M."/>
            <person name="Andersen M.R."/>
            <person name="Archer D.B."/>
            <person name="Baker S.E."/>
            <person name="Benoit I."/>
            <person name="Brakhage A.A."/>
            <person name="Braus G.H."/>
            <person name="Fischer R."/>
            <person name="Frisvad J.C."/>
            <person name="Goldman G.H."/>
            <person name="Houbraken J."/>
            <person name="Oakley B."/>
            <person name="Pocsi I."/>
            <person name="Scazzocchio C."/>
            <person name="Seiboth B."/>
            <person name="vanKuyk P.A."/>
            <person name="Wortman J."/>
            <person name="Dyer P.S."/>
            <person name="Grigoriev I.V."/>
        </authorList>
    </citation>
    <scope>NUCLEOTIDE SEQUENCE [LARGE SCALE GENOMIC DNA]</scope>
    <source>
        <strain evidence="10">CBS 593.65</strain>
    </source>
</reference>
<evidence type="ECO:0000313" key="9">
    <source>
        <dbReference type="EMBL" id="OJJ54339.1"/>
    </source>
</evidence>
<dbReference type="OrthoDB" id="2250022at2759"/>
<organism evidence="9 10">
    <name type="scientific">Aspergillus sydowii CBS 593.65</name>
    <dbReference type="NCBI Taxonomy" id="1036612"/>
    <lineage>
        <taxon>Eukaryota</taxon>
        <taxon>Fungi</taxon>
        <taxon>Dikarya</taxon>
        <taxon>Ascomycota</taxon>
        <taxon>Pezizomycotina</taxon>
        <taxon>Eurotiomycetes</taxon>
        <taxon>Eurotiomycetidae</taxon>
        <taxon>Eurotiales</taxon>
        <taxon>Aspergillaceae</taxon>
        <taxon>Aspergillus</taxon>
        <taxon>Aspergillus subgen. Nidulantes</taxon>
    </lineage>
</organism>
<feature type="transmembrane region" description="Helical" evidence="7">
    <location>
        <begin position="453"/>
        <end position="474"/>
    </location>
</feature>
<feature type="transmembrane region" description="Helical" evidence="7">
    <location>
        <begin position="189"/>
        <end position="209"/>
    </location>
</feature>
<dbReference type="InterPro" id="IPR036259">
    <property type="entry name" value="MFS_trans_sf"/>
</dbReference>
<proteinExistence type="inferred from homology"/>
<keyword evidence="5 7" id="KW-1133">Transmembrane helix</keyword>
<evidence type="ECO:0000259" key="8">
    <source>
        <dbReference type="PROSITE" id="PS50850"/>
    </source>
</evidence>
<evidence type="ECO:0000313" key="10">
    <source>
        <dbReference type="Proteomes" id="UP000184356"/>
    </source>
</evidence>
<evidence type="ECO:0000256" key="1">
    <source>
        <dbReference type="ARBA" id="ARBA00004141"/>
    </source>
</evidence>
<dbReference type="FunFam" id="1.20.1250.20:FF:000013">
    <property type="entry name" value="MFS general substrate transporter"/>
    <property type="match status" value="1"/>
</dbReference>
<feature type="transmembrane region" description="Helical" evidence="7">
    <location>
        <begin position="419"/>
        <end position="441"/>
    </location>
</feature>
<feature type="transmembrane region" description="Helical" evidence="7">
    <location>
        <begin position="98"/>
        <end position="120"/>
    </location>
</feature>
<feature type="transmembrane region" description="Helical" evidence="7">
    <location>
        <begin position="132"/>
        <end position="151"/>
    </location>
</feature>
<feature type="domain" description="Major facilitator superfamily (MFS) profile" evidence="8">
    <location>
        <begin position="61"/>
        <end position="479"/>
    </location>
</feature>
<evidence type="ECO:0000256" key="5">
    <source>
        <dbReference type="ARBA" id="ARBA00022989"/>
    </source>
</evidence>
<keyword evidence="3" id="KW-0813">Transport</keyword>
<evidence type="ECO:0000256" key="6">
    <source>
        <dbReference type="ARBA" id="ARBA00023136"/>
    </source>
</evidence>
<dbReference type="STRING" id="1036612.A0A1L9T4K1"/>
<feature type="transmembrane region" description="Helical" evidence="7">
    <location>
        <begin position="296"/>
        <end position="313"/>
    </location>
</feature>
<sequence>MSATDTKATFNDGEPKAALEALEDVSEAERLLVHFPILQDKSPEELEGLNKAVLRKLDWYFLPCVTMMLLMSYLDRINVSNARLAGMQEDLHMSDTEWSAGISLFYVGYILSQVPANVIIAKGKPSVLMPSIMLGWSAVTICMPALTTGWGFCLCRFLVGVTEGPFVPAVSLLTSSWYTKRESPLRMGIWHAGNIISNVFSGLLAAAILTNMDGIAKLHAWQWFILLEGIVSIIVALLGFRFLPNFPDNTSRRWFTEEEEAMAQYRQVVNAGGILEGGEGEGDYWGGVILAAKDPFTWLFAAIHFSLIIAQSFKDFFPSIVETLGFSEVVTYLVQAPPYVIAYFATLAISWSSGRFGEHCWHIIVPILVALVGSVLMISTLNMGARYFSLILLCTGPFVGLNIQISWETTVVPRPRTKRAALVAIANCVSSVSHWFTPYFFLRSQEPRYQTGGGIIIAGCGLTAIFCLVARWWCIRKNKQLDEAEAASGNVTEWRYVT</sequence>
<dbReference type="PROSITE" id="PS50850">
    <property type="entry name" value="MFS"/>
    <property type="match status" value="1"/>
</dbReference>
<dbReference type="PANTHER" id="PTHR43791:SF13">
    <property type="entry name" value="MAJOR FACILITATOR SUPERFAMILY (MFS) PROFILE DOMAIN-CONTAINING PROTEIN"/>
    <property type="match status" value="1"/>
</dbReference>
<keyword evidence="10" id="KW-1185">Reference proteome</keyword>
<dbReference type="GO" id="GO:0022857">
    <property type="term" value="F:transmembrane transporter activity"/>
    <property type="evidence" value="ECO:0007669"/>
    <property type="project" value="InterPro"/>
</dbReference>
<evidence type="ECO:0000256" key="7">
    <source>
        <dbReference type="SAM" id="Phobius"/>
    </source>
</evidence>
<dbReference type="PANTHER" id="PTHR43791">
    <property type="entry name" value="PERMEASE-RELATED"/>
    <property type="match status" value="1"/>
</dbReference>
<feature type="transmembrane region" description="Helical" evidence="7">
    <location>
        <begin position="363"/>
        <end position="381"/>
    </location>
</feature>
<dbReference type="Gene3D" id="1.20.1250.20">
    <property type="entry name" value="MFS general substrate transporter like domains"/>
    <property type="match status" value="2"/>
</dbReference>
<dbReference type="VEuPathDB" id="FungiDB:ASPSYDRAFT_161300"/>
<dbReference type="InterPro" id="IPR011701">
    <property type="entry name" value="MFS"/>
</dbReference>
<feature type="transmembrane region" description="Helical" evidence="7">
    <location>
        <begin position="333"/>
        <end position="351"/>
    </location>
</feature>
<accession>A0A1L9T4K1</accession>
<dbReference type="AlphaFoldDB" id="A0A1L9T4K1"/>
<name>A0A1L9T4K1_9EURO</name>
<dbReference type="InterPro" id="IPR020846">
    <property type="entry name" value="MFS_dom"/>
</dbReference>
<evidence type="ECO:0000256" key="3">
    <source>
        <dbReference type="ARBA" id="ARBA00022448"/>
    </source>
</evidence>
<protein>
    <recommendedName>
        <fullName evidence="8">Major facilitator superfamily (MFS) profile domain-containing protein</fullName>
    </recommendedName>
</protein>
<comment type="similarity">
    <text evidence="2">Belongs to the major facilitator superfamily.</text>
</comment>
<dbReference type="SUPFAM" id="SSF103473">
    <property type="entry name" value="MFS general substrate transporter"/>
    <property type="match status" value="1"/>
</dbReference>
<dbReference type="RefSeq" id="XP_040698145.1">
    <property type="nucleotide sequence ID" value="XM_040842978.1"/>
</dbReference>
<feature type="transmembrane region" description="Helical" evidence="7">
    <location>
        <begin position="387"/>
        <end position="407"/>
    </location>
</feature>
<keyword evidence="4 7" id="KW-0812">Transmembrane</keyword>
<dbReference type="Proteomes" id="UP000184356">
    <property type="component" value="Unassembled WGS sequence"/>
</dbReference>
<keyword evidence="6 7" id="KW-0472">Membrane</keyword>
<gene>
    <name evidence="9" type="ORF">ASPSYDRAFT_161300</name>
</gene>
<dbReference type="EMBL" id="KV878595">
    <property type="protein sequence ID" value="OJJ54339.1"/>
    <property type="molecule type" value="Genomic_DNA"/>
</dbReference>
<evidence type="ECO:0000256" key="2">
    <source>
        <dbReference type="ARBA" id="ARBA00008335"/>
    </source>
</evidence>
<feature type="transmembrane region" description="Helical" evidence="7">
    <location>
        <begin position="221"/>
        <end position="243"/>
    </location>
</feature>
<dbReference type="FunFam" id="1.20.1250.20:FF:000057">
    <property type="entry name" value="MFS general substrate transporter"/>
    <property type="match status" value="1"/>
</dbReference>
<dbReference type="GeneID" id="63759051"/>
<dbReference type="GO" id="GO:0016020">
    <property type="term" value="C:membrane"/>
    <property type="evidence" value="ECO:0007669"/>
    <property type="project" value="UniProtKB-SubCell"/>
</dbReference>
<comment type="subcellular location">
    <subcellularLocation>
        <location evidence="1">Membrane</location>
        <topology evidence="1">Multi-pass membrane protein</topology>
    </subcellularLocation>
</comment>
<evidence type="ECO:0000256" key="4">
    <source>
        <dbReference type="ARBA" id="ARBA00022692"/>
    </source>
</evidence>